<evidence type="ECO:0000313" key="1">
    <source>
        <dbReference type="EMBL" id="ACY15060.1"/>
    </source>
</evidence>
<organism evidence="1 2">
    <name type="scientific">Haliangium ochraceum (strain DSM 14365 / JCM 11303 / SMP-2)</name>
    <dbReference type="NCBI Taxonomy" id="502025"/>
    <lineage>
        <taxon>Bacteria</taxon>
        <taxon>Pseudomonadati</taxon>
        <taxon>Myxococcota</taxon>
        <taxon>Polyangia</taxon>
        <taxon>Haliangiales</taxon>
        <taxon>Kofleriaceae</taxon>
        <taxon>Haliangium</taxon>
    </lineage>
</organism>
<protein>
    <recommendedName>
        <fullName evidence="3">Kelch repeat-containing protein</fullName>
    </recommendedName>
</protein>
<dbReference type="HOGENOM" id="CLU_411478_0_0_7"/>
<dbReference type="Gene3D" id="2.120.10.80">
    <property type="entry name" value="Kelch-type beta propeller"/>
    <property type="match status" value="1"/>
</dbReference>
<dbReference type="SUPFAM" id="SSF50965">
    <property type="entry name" value="Galactose oxidase, central domain"/>
    <property type="match status" value="2"/>
</dbReference>
<dbReference type="InterPro" id="IPR037293">
    <property type="entry name" value="Gal_Oxidase_central_sf"/>
</dbReference>
<dbReference type="EMBL" id="CP001804">
    <property type="protein sequence ID" value="ACY15060.1"/>
    <property type="molecule type" value="Genomic_DNA"/>
</dbReference>
<dbReference type="AlphaFoldDB" id="D0LKL2"/>
<reference evidence="1 2" key="1">
    <citation type="journal article" date="2010" name="Stand. Genomic Sci.">
        <title>Complete genome sequence of Haliangium ochraceum type strain (SMP-2).</title>
        <authorList>
            <consortium name="US DOE Joint Genome Institute (JGI-PGF)"/>
            <person name="Ivanova N."/>
            <person name="Daum C."/>
            <person name="Lang E."/>
            <person name="Abt B."/>
            <person name="Kopitz M."/>
            <person name="Saunders E."/>
            <person name="Lapidus A."/>
            <person name="Lucas S."/>
            <person name="Glavina Del Rio T."/>
            <person name="Nolan M."/>
            <person name="Tice H."/>
            <person name="Copeland A."/>
            <person name="Cheng J.F."/>
            <person name="Chen F."/>
            <person name="Bruce D."/>
            <person name="Goodwin L."/>
            <person name="Pitluck S."/>
            <person name="Mavromatis K."/>
            <person name="Pati A."/>
            <person name="Mikhailova N."/>
            <person name="Chen A."/>
            <person name="Palaniappan K."/>
            <person name="Land M."/>
            <person name="Hauser L."/>
            <person name="Chang Y.J."/>
            <person name="Jeffries C.D."/>
            <person name="Detter J.C."/>
            <person name="Brettin T."/>
            <person name="Rohde M."/>
            <person name="Goker M."/>
            <person name="Bristow J."/>
            <person name="Markowitz V."/>
            <person name="Eisen J.A."/>
            <person name="Hugenholtz P."/>
            <person name="Kyrpides N.C."/>
            <person name="Klenk H.P."/>
        </authorList>
    </citation>
    <scope>NUCLEOTIDE SEQUENCE [LARGE SCALE GENOMIC DNA]</scope>
    <source>
        <strain evidence="2">DSM 14365 / CIP 107738 / JCM 11303 / AJ 13395 / SMP-2</strain>
    </source>
</reference>
<sequence length="667" mass="65602">MLLGVLMAALAVGCSEADTRTITLVRVASEAAPSCGAPDDGRSLIVRALGDFPSDESTARAAVVAAGVRLDIDSFPVATQALSLEVLGAGGAVRAVGRSAPLLGGIDALADGAELPVFMAPLGGACATGPPLAARVRPLLARSGAGAVVVGGVSLAGEPVHTVEYYDPASASFSLLAERLYGTDALGLTGASATGLPDGRVLIAGGPASAYQIYDPASGFSPALFLDPGRAYHAAVAIGPSQVLLAGGCGALAADARCTADSALRTSSIVDLDAGTVRAGPALAQRRIGGSAALVGGGAVLLSGGVDLDGAPLTTAERVFLDGSRTSEVIVGTAAVGASAARLLSGSVLTGFAPAGAESAATVAVLTPTGASPRALADAPVAVAGATLTALEDGSALALVGGQALRYEPVSGRFRVLDGLNLELAAPAAEGEGGLPAAEHAAALLDDGSVLVVGGRPSNESDVGDGAQAWIVRPGLDGPLDGEVAVSFGSPELAALAVASDPGRGALVADAAVPHYLLSASASTALPSEWLIAAGPQFGRVDIETRVRIDDGGVAVLFGFRDAAEHFALVLLPGQRASLFALAGGTARAVTACTAETVAQDDLRDGDDAVGLAVRVDDARVRASIGARTLIECEGFDAAPRGYVGVGVVGSAGAGLRIDTLSARRLP</sequence>
<dbReference type="eggNOG" id="COG3391">
    <property type="taxonomic scope" value="Bacteria"/>
</dbReference>
<accession>D0LKL2</accession>
<dbReference type="Proteomes" id="UP000001880">
    <property type="component" value="Chromosome"/>
</dbReference>
<evidence type="ECO:0000313" key="2">
    <source>
        <dbReference type="Proteomes" id="UP000001880"/>
    </source>
</evidence>
<proteinExistence type="predicted"/>
<dbReference type="KEGG" id="hoh:Hoch_2524"/>
<dbReference type="InterPro" id="IPR011043">
    <property type="entry name" value="Gal_Oxase/kelch_b-propeller"/>
</dbReference>
<keyword evidence="2" id="KW-1185">Reference proteome</keyword>
<dbReference type="InterPro" id="IPR015915">
    <property type="entry name" value="Kelch-typ_b-propeller"/>
</dbReference>
<name>D0LKL2_HALO1</name>
<dbReference type="Gene3D" id="2.130.10.80">
    <property type="entry name" value="Galactose oxidase/kelch, beta-propeller"/>
    <property type="match status" value="2"/>
</dbReference>
<evidence type="ECO:0008006" key="3">
    <source>
        <dbReference type="Google" id="ProtNLM"/>
    </source>
</evidence>
<gene>
    <name evidence="1" type="ordered locus">Hoch_2524</name>
</gene>